<comment type="caution">
    <text evidence="2">The sequence shown here is derived from an EMBL/GenBank/DDBJ whole genome shotgun (WGS) entry which is preliminary data.</text>
</comment>
<keyword evidence="1" id="KW-0560">Oxidoreductase</keyword>
<dbReference type="InterPro" id="IPR025337">
    <property type="entry name" value="Questin_oxidase-like"/>
</dbReference>
<name>A0A366LL72_9ACTN</name>
<proteinExistence type="predicted"/>
<reference evidence="2 3" key="1">
    <citation type="submission" date="2018-06" db="EMBL/GenBank/DDBJ databases">
        <title>Sphaerisporangium craniellae sp. nov., isolated from a marine sponge in the South China Sea.</title>
        <authorList>
            <person name="Li L."/>
        </authorList>
    </citation>
    <scope>NUCLEOTIDE SEQUENCE [LARGE SCALE GENOMIC DNA]</scope>
    <source>
        <strain evidence="2 3">LHW63015</strain>
    </source>
</reference>
<evidence type="ECO:0008006" key="4">
    <source>
        <dbReference type="Google" id="ProtNLM"/>
    </source>
</evidence>
<evidence type="ECO:0000313" key="2">
    <source>
        <dbReference type="EMBL" id="RBQ14675.1"/>
    </source>
</evidence>
<evidence type="ECO:0000313" key="3">
    <source>
        <dbReference type="Proteomes" id="UP000253303"/>
    </source>
</evidence>
<sequence>MMSMSASLDEAYLRLHGTGPEFGGDQQGDHGLANHGPMAAEVLIRHGYGDQVSTWLDRYVARLIDMPPAREPITAQNLRDSLGGGRSRLGDWTEYFTRQMTERPWQDVLARWWPILLPGITAGATHGAIRVGHAVRSLIGGAGELAESELAHGLAFWAARSRPTPGATAPSGDLSPEQALAGIPLLADQSGLLAHRLARLADLPAWPAAQAALRAPADADDVPALLEELVRAATLRYLHHAHGSPILLVHTATAPNAVRHTLPALPKEMWVPSLAAVWSAAAAIVSAYAPDHTVPQAELPEAPRADDPVADLLERAVANGDEHVIKFTDTAVQVYRSSGDPDALAAAVRARELIEPEV</sequence>
<dbReference type="OrthoDB" id="6396144at2"/>
<dbReference type="GO" id="GO:0016491">
    <property type="term" value="F:oxidoreductase activity"/>
    <property type="evidence" value="ECO:0007669"/>
    <property type="project" value="UniProtKB-KW"/>
</dbReference>
<dbReference type="Proteomes" id="UP000253303">
    <property type="component" value="Unassembled WGS sequence"/>
</dbReference>
<dbReference type="EMBL" id="QMEY01000030">
    <property type="protein sequence ID" value="RBQ14675.1"/>
    <property type="molecule type" value="Genomic_DNA"/>
</dbReference>
<dbReference type="Pfam" id="PF14027">
    <property type="entry name" value="Questin_oxidase"/>
    <property type="match status" value="1"/>
</dbReference>
<dbReference type="AlphaFoldDB" id="A0A366LL72"/>
<accession>A0A366LL72</accession>
<gene>
    <name evidence="2" type="ORF">DP939_39395</name>
</gene>
<evidence type="ECO:0000256" key="1">
    <source>
        <dbReference type="ARBA" id="ARBA00023002"/>
    </source>
</evidence>
<protein>
    <recommendedName>
        <fullName evidence="4">DUF4243 domain-containing protein</fullName>
    </recommendedName>
</protein>
<keyword evidence="3" id="KW-1185">Reference proteome</keyword>
<organism evidence="2 3">
    <name type="scientific">Spongiactinospora rosea</name>
    <dbReference type="NCBI Taxonomy" id="2248750"/>
    <lineage>
        <taxon>Bacteria</taxon>
        <taxon>Bacillati</taxon>
        <taxon>Actinomycetota</taxon>
        <taxon>Actinomycetes</taxon>
        <taxon>Streptosporangiales</taxon>
        <taxon>Streptosporangiaceae</taxon>
        <taxon>Spongiactinospora</taxon>
    </lineage>
</organism>